<name>A0AA44Y4R7_BURVI</name>
<dbReference type="Proteomes" id="UP000237632">
    <property type="component" value="Unassembled WGS sequence"/>
</dbReference>
<gene>
    <name evidence="2" type="ORF">C6T65_02665</name>
</gene>
<feature type="compositionally biased region" description="Basic and acidic residues" evidence="1">
    <location>
        <begin position="59"/>
        <end position="75"/>
    </location>
</feature>
<organism evidence="2 3">
    <name type="scientific">Burkholderia vietnamiensis</name>
    <dbReference type="NCBI Taxonomy" id="60552"/>
    <lineage>
        <taxon>Bacteria</taxon>
        <taxon>Pseudomonadati</taxon>
        <taxon>Pseudomonadota</taxon>
        <taxon>Betaproteobacteria</taxon>
        <taxon>Burkholderiales</taxon>
        <taxon>Burkholderiaceae</taxon>
        <taxon>Burkholderia</taxon>
        <taxon>Burkholderia cepacia complex</taxon>
    </lineage>
</organism>
<evidence type="ECO:0000313" key="2">
    <source>
        <dbReference type="EMBL" id="PRH43850.1"/>
    </source>
</evidence>
<sequence>MIDGIASCRRQAIGATRRVSNRDDIVKCRDRARQALGTRMPRAAPYRNKSRNKNRDKKKREPQFARKRDLAEDVE</sequence>
<reference evidence="2 3" key="1">
    <citation type="submission" date="2018-03" db="EMBL/GenBank/DDBJ databases">
        <authorList>
            <person name="Nguyen K."/>
            <person name="Fouts D."/>
            <person name="Sutton G."/>
        </authorList>
    </citation>
    <scope>NUCLEOTIDE SEQUENCE [LARGE SCALE GENOMIC DNA]</scope>
    <source>
        <strain evidence="2 3">AU3578</strain>
    </source>
</reference>
<accession>A0AA44Y4R7</accession>
<evidence type="ECO:0000256" key="1">
    <source>
        <dbReference type="SAM" id="MobiDB-lite"/>
    </source>
</evidence>
<feature type="compositionally biased region" description="Basic residues" evidence="1">
    <location>
        <begin position="48"/>
        <end position="58"/>
    </location>
</feature>
<evidence type="ECO:0000313" key="3">
    <source>
        <dbReference type="Proteomes" id="UP000237632"/>
    </source>
</evidence>
<protein>
    <submittedName>
        <fullName evidence="2">Uncharacterized protein</fullName>
    </submittedName>
</protein>
<dbReference type="AlphaFoldDB" id="A0AA44Y4R7"/>
<feature type="region of interest" description="Disordered" evidence="1">
    <location>
        <begin position="32"/>
        <end position="75"/>
    </location>
</feature>
<dbReference type="EMBL" id="PVHK01000022">
    <property type="protein sequence ID" value="PRH43850.1"/>
    <property type="molecule type" value="Genomic_DNA"/>
</dbReference>
<proteinExistence type="predicted"/>
<comment type="caution">
    <text evidence="2">The sequence shown here is derived from an EMBL/GenBank/DDBJ whole genome shotgun (WGS) entry which is preliminary data.</text>
</comment>